<evidence type="ECO:0000313" key="1">
    <source>
        <dbReference type="EMBL" id="MDP9792899.1"/>
    </source>
</evidence>
<evidence type="ECO:0008006" key="3">
    <source>
        <dbReference type="Google" id="ProtNLM"/>
    </source>
</evidence>
<comment type="caution">
    <text evidence="1">The sequence shown here is derived from an EMBL/GenBank/DDBJ whole genome shotgun (WGS) entry which is preliminary data.</text>
</comment>
<accession>A0ABT9MN92</accession>
<evidence type="ECO:0000313" key="2">
    <source>
        <dbReference type="Proteomes" id="UP001240984"/>
    </source>
</evidence>
<proteinExistence type="predicted"/>
<name>A0ABT9MN92_9ACTN</name>
<keyword evidence="2" id="KW-1185">Reference proteome</keyword>
<reference evidence="1 2" key="1">
    <citation type="submission" date="2023-07" db="EMBL/GenBank/DDBJ databases">
        <title>Sequencing the genomes of 1000 actinobacteria strains.</title>
        <authorList>
            <person name="Klenk H.-P."/>
        </authorList>
    </citation>
    <scope>NUCLEOTIDE SEQUENCE [LARGE SCALE GENOMIC DNA]</scope>
    <source>
        <strain evidence="1 2">DSM 44710</strain>
    </source>
</reference>
<gene>
    <name evidence="1" type="ORF">J2S43_001411</name>
</gene>
<protein>
    <recommendedName>
        <fullName evidence="3">Aminoglycoside phosphotransferase</fullName>
    </recommendedName>
</protein>
<organism evidence="1 2">
    <name type="scientific">Catenuloplanes nepalensis</name>
    <dbReference type="NCBI Taxonomy" id="587533"/>
    <lineage>
        <taxon>Bacteria</taxon>
        <taxon>Bacillati</taxon>
        <taxon>Actinomycetota</taxon>
        <taxon>Actinomycetes</taxon>
        <taxon>Micromonosporales</taxon>
        <taxon>Micromonosporaceae</taxon>
        <taxon>Catenuloplanes</taxon>
    </lineage>
</organism>
<sequence>MARAAARRDRGEGHLADVLTGYGTHVDVDVIRAWWSLRSLLAIRWLAQHGFDPSAPGCEIDVLKARM</sequence>
<dbReference type="EMBL" id="JAUSRA010000001">
    <property type="protein sequence ID" value="MDP9792899.1"/>
    <property type="molecule type" value="Genomic_DNA"/>
</dbReference>
<dbReference type="Proteomes" id="UP001240984">
    <property type="component" value="Unassembled WGS sequence"/>
</dbReference>
<dbReference type="RefSeq" id="WP_306827788.1">
    <property type="nucleotide sequence ID" value="NZ_JAUSRA010000001.1"/>
</dbReference>